<dbReference type="InterPro" id="IPR013325">
    <property type="entry name" value="RNA_pol_sigma_r2"/>
</dbReference>
<evidence type="ECO:0000256" key="1">
    <source>
        <dbReference type="ARBA" id="ARBA00010641"/>
    </source>
</evidence>
<keyword evidence="9" id="KW-1185">Reference proteome</keyword>
<keyword evidence="4" id="KW-0238">DNA-binding</keyword>
<dbReference type="SUPFAM" id="SSF88946">
    <property type="entry name" value="Sigma2 domain of RNA polymerase sigma factors"/>
    <property type="match status" value="1"/>
</dbReference>
<organism evidence="8 9">
    <name type="scientific">Chitinophaga silvatica</name>
    <dbReference type="NCBI Taxonomy" id="2282649"/>
    <lineage>
        <taxon>Bacteria</taxon>
        <taxon>Pseudomonadati</taxon>
        <taxon>Bacteroidota</taxon>
        <taxon>Chitinophagia</taxon>
        <taxon>Chitinophagales</taxon>
        <taxon>Chitinophagaceae</taxon>
        <taxon>Chitinophaga</taxon>
    </lineage>
</organism>
<accession>A0A3E1YAL5</accession>
<dbReference type="SUPFAM" id="SSF88659">
    <property type="entry name" value="Sigma3 and sigma4 domains of RNA polymerase sigma factors"/>
    <property type="match status" value="1"/>
</dbReference>
<dbReference type="GO" id="GO:0006352">
    <property type="term" value="P:DNA-templated transcription initiation"/>
    <property type="evidence" value="ECO:0007669"/>
    <property type="project" value="InterPro"/>
</dbReference>
<dbReference type="Gene3D" id="1.10.1740.10">
    <property type="match status" value="1"/>
</dbReference>
<gene>
    <name evidence="8" type="ORF">DVR12_13085</name>
</gene>
<evidence type="ECO:0000256" key="5">
    <source>
        <dbReference type="ARBA" id="ARBA00023163"/>
    </source>
</evidence>
<dbReference type="Proteomes" id="UP000260644">
    <property type="component" value="Unassembled WGS sequence"/>
</dbReference>
<name>A0A3E1YAL5_9BACT</name>
<evidence type="ECO:0000259" key="7">
    <source>
        <dbReference type="Pfam" id="PF08281"/>
    </source>
</evidence>
<evidence type="ECO:0000256" key="4">
    <source>
        <dbReference type="ARBA" id="ARBA00023125"/>
    </source>
</evidence>
<dbReference type="PANTHER" id="PTHR43133:SF8">
    <property type="entry name" value="RNA POLYMERASE SIGMA FACTOR HI_1459-RELATED"/>
    <property type="match status" value="1"/>
</dbReference>
<comment type="caution">
    <text evidence="8">The sequence shown here is derived from an EMBL/GenBank/DDBJ whole genome shotgun (WGS) entry which is preliminary data.</text>
</comment>
<comment type="similarity">
    <text evidence="1">Belongs to the sigma-70 factor family. ECF subfamily.</text>
</comment>
<evidence type="ECO:0000313" key="9">
    <source>
        <dbReference type="Proteomes" id="UP000260644"/>
    </source>
</evidence>
<reference evidence="8 9" key="1">
    <citation type="submission" date="2018-07" db="EMBL/GenBank/DDBJ databases">
        <title>Chitinophaga K2CV101002-2 sp. nov., isolated from a monsoon evergreen broad-leaved forest soil.</title>
        <authorList>
            <person name="Lv Y."/>
        </authorList>
    </citation>
    <scope>NUCLEOTIDE SEQUENCE [LARGE SCALE GENOMIC DNA]</scope>
    <source>
        <strain evidence="8 9">GDMCC 1.1288</strain>
    </source>
</reference>
<feature type="domain" description="RNA polymerase sigma-70 region 2" evidence="6">
    <location>
        <begin position="22"/>
        <end position="90"/>
    </location>
</feature>
<evidence type="ECO:0000256" key="2">
    <source>
        <dbReference type="ARBA" id="ARBA00023015"/>
    </source>
</evidence>
<dbReference type="GO" id="GO:0016987">
    <property type="term" value="F:sigma factor activity"/>
    <property type="evidence" value="ECO:0007669"/>
    <property type="project" value="UniProtKB-KW"/>
</dbReference>
<evidence type="ECO:0000313" key="8">
    <source>
        <dbReference type="EMBL" id="RFS22722.1"/>
    </source>
</evidence>
<dbReference type="InterPro" id="IPR013324">
    <property type="entry name" value="RNA_pol_sigma_r3/r4-like"/>
</dbReference>
<dbReference type="InterPro" id="IPR014284">
    <property type="entry name" value="RNA_pol_sigma-70_dom"/>
</dbReference>
<sequence>MEDIQHLIKECLANNRLGQEKLYKKFYPSLFLLCRKFYNNDVDAMEALNDGMLQVFTQLHKYDDTKGTLYNWAYTVVRNVVLDKLRLKKWPPLYEITEESKTVDAGVLKQLEWKDIYKLLDNLPPATRIVCSLFYLEDFSIKEISTNIKLSEGTVKWHLSEARNKMKPILEKHYQKK</sequence>
<dbReference type="OrthoDB" id="1491902at2"/>
<evidence type="ECO:0000256" key="3">
    <source>
        <dbReference type="ARBA" id="ARBA00023082"/>
    </source>
</evidence>
<dbReference type="Pfam" id="PF08281">
    <property type="entry name" value="Sigma70_r4_2"/>
    <property type="match status" value="1"/>
</dbReference>
<dbReference type="NCBIfam" id="TIGR02937">
    <property type="entry name" value="sigma70-ECF"/>
    <property type="match status" value="1"/>
</dbReference>
<keyword evidence="5" id="KW-0804">Transcription</keyword>
<keyword evidence="2" id="KW-0805">Transcription regulation</keyword>
<dbReference type="Pfam" id="PF04542">
    <property type="entry name" value="Sigma70_r2"/>
    <property type="match status" value="1"/>
</dbReference>
<dbReference type="PANTHER" id="PTHR43133">
    <property type="entry name" value="RNA POLYMERASE ECF-TYPE SIGMA FACTO"/>
    <property type="match status" value="1"/>
</dbReference>
<dbReference type="EMBL" id="QPMM01000006">
    <property type="protein sequence ID" value="RFS22722.1"/>
    <property type="molecule type" value="Genomic_DNA"/>
</dbReference>
<dbReference type="AlphaFoldDB" id="A0A3E1YAL5"/>
<dbReference type="InterPro" id="IPR013249">
    <property type="entry name" value="RNA_pol_sigma70_r4_t2"/>
</dbReference>
<dbReference type="RefSeq" id="WP_116976115.1">
    <property type="nucleotide sequence ID" value="NZ_QPMM01000006.1"/>
</dbReference>
<protein>
    <submittedName>
        <fullName evidence="8">Sigma-70 family RNA polymerase sigma factor</fullName>
    </submittedName>
</protein>
<proteinExistence type="inferred from homology"/>
<dbReference type="GO" id="GO:0003677">
    <property type="term" value="F:DNA binding"/>
    <property type="evidence" value="ECO:0007669"/>
    <property type="project" value="UniProtKB-KW"/>
</dbReference>
<dbReference type="Gene3D" id="1.10.10.10">
    <property type="entry name" value="Winged helix-like DNA-binding domain superfamily/Winged helix DNA-binding domain"/>
    <property type="match status" value="1"/>
</dbReference>
<evidence type="ECO:0000259" key="6">
    <source>
        <dbReference type="Pfam" id="PF04542"/>
    </source>
</evidence>
<dbReference type="InterPro" id="IPR036388">
    <property type="entry name" value="WH-like_DNA-bd_sf"/>
</dbReference>
<feature type="domain" description="RNA polymerase sigma factor 70 region 4 type 2" evidence="7">
    <location>
        <begin position="115"/>
        <end position="166"/>
    </location>
</feature>
<dbReference type="InterPro" id="IPR007627">
    <property type="entry name" value="RNA_pol_sigma70_r2"/>
</dbReference>
<keyword evidence="3" id="KW-0731">Sigma factor</keyword>
<dbReference type="InterPro" id="IPR039425">
    <property type="entry name" value="RNA_pol_sigma-70-like"/>
</dbReference>